<dbReference type="PANTHER" id="PTHR34980:SF3">
    <property type="entry name" value="BLR8105 PROTEIN"/>
    <property type="match status" value="1"/>
</dbReference>
<dbReference type="EMBL" id="CP158375">
    <property type="protein sequence ID" value="XDO97550.1"/>
    <property type="molecule type" value="Genomic_DNA"/>
</dbReference>
<feature type="transmembrane region" description="Helical" evidence="1">
    <location>
        <begin position="103"/>
        <end position="129"/>
    </location>
</feature>
<dbReference type="PANTHER" id="PTHR34980">
    <property type="entry name" value="INNER MEMBRANE PROTEIN-RELATED-RELATED"/>
    <property type="match status" value="1"/>
</dbReference>
<keyword evidence="1" id="KW-0812">Transmembrane</keyword>
<dbReference type="AlphaFoldDB" id="A0AB39KUX4"/>
<accession>A0AB39KUX4</accession>
<organism evidence="2">
    <name type="scientific">Caulobacter sp. 73W</name>
    <dbReference type="NCBI Taxonomy" id="3161137"/>
    <lineage>
        <taxon>Bacteria</taxon>
        <taxon>Pseudomonadati</taxon>
        <taxon>Pseudomonadota</taxon>
        <taxon>Alphaproteobacteria</taxon>
        <taxon>Caulobacterales</taxon>
        <taxon>Caulobacteraceae</taxon>
        <taxon>Caulobacter</taxon>
    </lineage>
</organism>
<name>A0AB39KUX4_9CAUL</name>
<dbReference type="GO" id="GO:0005886">
    <property type="term" value="C:plasma membrane"/>
    <property type="evidence" value="ECO:0007669"/>
    <property type="project" value="TreeGrafter"/>
</dbReference>
<gene>
    <name evidence="2" type="ORF">ABOZ73_03770</name>
</gene>
<keyword evidence="1" id="KW-0472">Membrane</keyword>
<proteinExistence type="predicted"/>
<dbReference type="Pfam" id="PF05656">
    <property type="entry name" value="DUF805"/>
    <property type="match status" value="1"/>
</dbReference>
<reference evidence="2" key="1">
    <citation type="submission" date="2024-06" db="EMBL/GenBank/DDBJ databases">
        <title>Caulobacter inopinatus, sp. nov.</title>
        <authorList>
            <person name="Donachie S.P."/>
        </authorList>
    </citation>
    <scope>NUCLEOTIDE SEQUENCE</scope>
    <source>
        <strain evidence="2">73W</strain>
    </source>
</reference>
<dbReference type="InterPro" id="IPR008523">
    <property type="entry name" value="DUF805"/>
</dbReference>
<feature type="transmembrane region" description="Helical" evidence="1">
    <location>
        <begin position="20"/>
        <end position="49"/>
    </location>
</feature>
<feature type="transmembrane region" description="Helical" evidence="1">
    <location>
        <begin position="70"/>
        <end position="97"/>
    </location>
</feature>
<dbReference type="RefSeq" id="WP_369060846.1">
    <property type="nucleotide sequence ID" value="NZ_CP158375.1"/>
</dbReference>
<evidence type="ECO:0000256" key="1">
    <source>
        <dbReference type="SAM" id="Phobius"/>
    </source>
</evidence>
<protein>
    <submittedName>
        <fullName evidence="2">DUF805 domain-containing protein</fullName>
    </submittedName>
</protein>
<evidence type="ECO:0000313" key="2">
    <source>
        <dbReference type="EMBL" id="XDO97550.1"/>
    </source>
</evidence>
<keyword evidence="1" id="KW-1133">Transmembrane helix</keyword>
<sequence length="166" mass="17673">MDWKFLFFATDGRIGQKDFWIGLLILVGANILAGMIPFIGWIAWLVIFWGAVALTAKRLHDFGKSGWLQVIPMALCTVIGTIGVMMTGVGILMSGLWGADPTMLFAAFAGFFGLFGFMGLIYLAFLLWVGLSTGDAGANQYGPAPLHSQFGGPPADAPPPPPPPLA</sequence>